<sequence length="247" mass="27968">MERNQNWTAPDRLGKSSIRSVRLSNQGRVVACLAGVLFVGALALGIFLARTVRREQQEQRLLDQQGITADAVITRVWRNNDKSREPRVTYRFTYRSAILSHSVSVPLSQWRQLREGAPLSVRFVPLRPEISHPVDWPWRGLPAWFPFVISAVLAGVGAMIAVQVARQMRLLAEGRPTPGRMTSFRKSKQYVIRYEFQLADGTTLKGRSDMCKMPESGRPLCVLYDPENPRRNALYPLALVRLDPSGT</sequence>
<keyword evidence="1" id="KW-1133">Transmembrane helix</keyword>
<dbReference type="KEGG" id="sus:Acid_7031"/>
<reference evidence="2" key="1">
    <citation type="submission" date="2006-10" db="EMBL/GenBank/DDBJ databases">
        <title>Complete sequence of Solibacter usitatus Ellin6076.</title>
        <authorList>
            <consortium name="US DOE Joint Genome Institute"/>
            <person name="Copeland A."/>
            <person name="Lucas S."/>
            <person name="Lapidus A."/>
            <person name="Barry K."/>
            <person name="Detter J.C."/>
            <person name="Glavina del Rio T."/>
            <person name="Hammon N."/>
            <person name="Israni S."/>
            <person name="Dalin E."/>
            <person name="Tice H."/>
            <person name="Pitluck S."/>
            <person name="Thompson L.S."/>
            <person name="Brettin T."/>
            <person name="Bruce D."/>
            <person name="Han C."/>
            <person name="Tapia R."/>
            <person name="Gilna P."/>
            <person name="Schmutz J."/>
            <person name="Larimer F."/>
            <person name="Land M."/>
            <person name="Hauser L."/>
            <person name="Kyrpides N."/>
            <person name="Mikhailova N."/>
            <person name="Janssen P.H."/>
            <person name="Kuske C.R."/>
            <person name="Richardson P."/>
        </authorList>
    </citation>
    <scope>NUCLEOTIDE SEQUENCE</scope>
    <source>
        <strain evidence="2">Ellin6076</strain>
    </source>
</reference>
<keyword evidence="1" id="KW-0812">Transmembrane</keyword>
<dbReference type="AlphaFoldDB" id="Q01QX6"/>
<dbReference type="EMBL" id="CP000473">
    <property type="protein sequence ID" value="ABJ87944.1"/>
    <property type="molecule type" value="Genomic_DNA"/>
</dbReference>
<evidence type="ECO:0000313" key="2">
    <source>
        <dbReference type="EMBL" id="ABJ87944.1"/>
    </source>
</evidence>
<accession>Q01QX6</accession>
<name>Q01QX6_SOLUE</name>
<evidence type="ECO:0000256" key="1">
    <source>
        <dbReference type="SAM" id="Phobius"/>
    </source>
</evidence>
<proteinExistence type="predicted"/>
<dbReference type="OrthoDB" id="9882963at2"/>
<organism evidence="2">
    <name type="scientific">Solibacter usitatus (strain Ellin6076)</name>
    <dbReference type="NCBI Taxonomy" id="234267"/>
    <lineage>
        <taxon>Bacteria</taxon>
        <taxon>Pseudomonadati</taxon>
        <taxon>Acidobacteriota</taxon>
        <taxon>Terriglobia</taxon>
        <taxon>Bryobacterales</taxon>
        <taxon>Solibacteraceae</taxon>
        <taxon>Candidatus Solibacter</taxon>
    </lineage>
</organism>
<gene>
    <name evidence="2" type="ordered locus">Acid_7031</name>
</gene>
<feature type="transmembrane region" description="Helical" evidence="1">
    <location>
        <begin position="29"/>
        <end position="49"/>
    </location>
</feature>
<keyword evidence="1" id="KW-0472">Membrane</keyword>
<dbReference type="HOGENOM" id="CLU_1123929_0_0_0"/>
<evidence type="ECO:0008006" key="3">
    <source>
        <dbReference type="Google" id="ProtNLM"/>
    </source>
</evidence>
<dbReference type="STRING" id="234267.Acid_7031"/>
<protein>
    <recommendedName>
        <fullName evidence="3">DUF3592 domain-containing protein</fullName>
    </recommendedName>
</protein>
<dbReference type="InParanoid" id="Q01QX6"/>
<feature type="transmembrane region" description="Helical" evidence="1">
    <location>
        <begin position="143"/>
        <end position="165"/>
    </location>
</feature>